<accession>A0A8J5XCR9</accession>
<organism evidence="1 2">
    <name type="scientific">Diacronema lutheri</name>
    <name type="common">Unicellular marine alga</name>
    <name type="synonym">Monochrysis lutheri</name>
    <dbReference type="NCBI Taxonomy" id="2081491"/>
    <lineage>
        <taxon>Eukaryota</taxon>
        <taxon>Haptista</taxon>
        <taxon>Haptophyta</taxon>
        <taxon>Pavlovophyceae</taxon>
        <taxon>Pavlovales</taxon>
        <taxon>Pavlovaceae</taxon>
        <taxon>Diacronema</taxon>
    </lineage>
</organism>
<dbReference type="OrthoDB" id="10580612at2759"/>
<keyword evidence="2" id="KW-1185">Reference proteome</keyword>
<dbReference type="AlphaFoldDB" id="A0A8J5XCR9"/>
<proteinExistence type="predicted"/>
<evidence type="ECO:0000313" key="2">
    <source>
        <dbReference type="Proteomes" id="UP000751190"/>
    </source>
</evidence>
<evidence type="ECO:0000313" key="1">
    <source>
        <dbReference type="EMBL" id="KAG8461232.1"/>
    </source>
</evidence>
<gene>
    <name evidence="1" type="ORF">KFE25_002421</name>
</gene>
<protein>
    <submittedName>
        <fullName evidence="1">Uncharacterized protein</fullName>
    </submittedName>
</protein>
<dbReference type="Proteomes" id="UP000751190">
    <property type="component" value="Unassembled WGS sequence"/>
</dbReference>
<dbReference type="EMBL" id="JAGTXO010000027">
    <property type="protein sequence ID" value="KAG8461232.1"/>
    <property type="molecule type" value="Genomic_DNA"/>
</dbReference>
<dbReference type="PROSITE" id="PS51318">
    <property type="entry name" value="TAT"/>
    <property type="match status" value="1"/>
</dbReference>
<name>A0A8J5XCR9_DIALT</name>
<reference evidence="1" key="1">
    <citation type="submission" date="2021-05" db="EMBL/GenBank/DDBJ databases">
        <title>The genome of the haptophyte Pavlova lutheri (Diacronema luteri, Pavlovales) - a model for lipid biosynthesis in eukaryotic algae.</title>
        <authorList>
            <person name="Hulatt C.J."/>
            <person name="Posewitz M.C."/>
        </authorList>
    </citation>
    <scope>NUCLEOTIDE SEQUENCE</scope>
    <source>
        <strain evidence="1">NIVA-4/92</strain>
    </source>
</reference>
<sequence>MVVSPVASRRALFGRVAALALSVPFAPQRAPALESPTADVRKLAAARDSAAELLSAIPTLTDADAPIYVTQFAALKLKPAPAALAALAPRLDAAKAGSLASTLEQTVAKISAAGRDRSLPTAAAEVKRLLAALDESLALAGAVYAVPPPRTKDTDSFSTASYFGPFACEGIPGLKRKAESNECVSISDGAARGAAD</sequence>
<comment type="caution">
    <text evidence="1">The sequence shown here is derived from an EMBL/GenBank/DDBJ whole genome shotgun (WGS) entry which is preliminary data.</text>
</comment>
<dbReference type="InterPro" id="IPR006311">
    <property type="entry name" value="TAT_signal"/>
</dbReference>